<name>A0A7W9YJ53_9ACTN</name>
<dbReference type="InterPro" id="IPR012349">
    <property type="entry name" value="Split_barrel_FMN-bd"/>
</dbReference>
<dbReference type="Gene3D" id="2.30.110.10">
    <property type="entry name" value="Electron Transport, Fmn-binding Protein, Chain A"/>
    <property type="match status" value="1"/>
</dbReference>
<comment type="similarity">
    <text evidence="1">Belongs to the non-flavoprotein flavin reductase family.</text>
</comment>
<protein>
    <submittedName>
        <fullName evidence="4">Flavin reductase (DIM6/NTAB) family NADH-FMN oxidoreductase RutF</fullName>
    </submittedName>
</protein>
<accession>A0A7W9YJ53</accession>
<dbReference type="Proteomes" id="UP000546642">
    <property type="component" value="Unassembled WGS sequence"/>
</dbReference>
<sequence length="183" mass="19372">MDGRRFRDVLGRFATGVVAVTGRDPATGAPAGMAANSFTSVSLDPPLVGFCVAHTSSSWPLLRASRGQVVNILAADQEHACRRMAARGGDKFADVDTVSSPRGNPVLTGALAWLECDVEAEHVAGDHLIVVSRVHRLHLGEDCGVGPLVFYRGGYGRFRSAVSSAREAPAYVRAAHPRTVDGH</sequence>
<dbReference type="GO" id="GO:0010181">
    <property type="term" value="F:FMN binding"/>
    <property type="evidence" value="ECO:0007669"/>
    <property type="project" value="InterPro"/>
</dbReference>
<dbReference type="RefSeq" id="WP_184076142.1">
    <property type="nucleotide sequence ID" value="NZ_JACHDS010000001.1"/>
</dbReference>
<dbReference type="InterPro" id="IPR002563">
    <property type="entry name" value="Flavin_Rdtase-like_dom"/>
</dbReference>
<evidence type="ECO:0000313" key="5">
    <source>
        <dbReference type="Proteomes" id="UP000546642"/>
    </source>
</evidence>
<dbReference type="GO" id="GO:0042602">
    <property type="term" value="F:riboflavin reductase (NADPH) activity"/>
    <property type="evidence" value="ECO:0007669"/>
    <property type="project" value="TreeGrafter"/>
</dbReference>
<dbReference type="PANTHER" id="PTHR30466:SF11">
    <property type="entry name" value="FLAVIN-DEPENDENT MONOOXYGENASE, REDUCTASE SUBUNIT HSAB"/>
    <property type="match status" value="1"/>
</dbReference>
<dbReference type="SUPFAM" id="SSF50475">
    <property type="entry name" value="FMN-binding split barrel"/>
    <property type="match status" value="1"/>
</dbReference>
<gene>
    <name evidence="4" type="ORF">HNR23_002980</name>
</gene>
<evidence type="ECO:0000259" key="3">
    <source>
        <dbReference type="SMART" id="SM00903"/>
    </source>
</evidence>
<dbReference type="EMBL" id="JACHDS010000001">
    <property type="protein sequence ID" value="MBB6172920.1"/>
    <property type="molecule type" value="Genomic_DNA"/>
</dbReference>
<dbReference type="Pfam" id="PF01613">
    <property type="entry name" value="Flavin_Reduct"/>
    <property type="match status" value="1"/>
</dbReference>
<dbReference type="PANTHER" id="PTHR30466">
    <property type="entry name" value="FLAVIN REDUCTASE"/>
    <property type="match status" value="1"/>
</dbReference>
<feature type="domain" description="Flavin reductase like" evidence="3">
    <location>
        <begin position="10"/>
        <end position="157"/>
    </location>
</feature>
<organism evidence="4 5">
    <name type="scientific">Nocardiopsis mwathae</name>
    <dbReference type="NCBI Taxonomy" id="1472723"/>
    <lineage>
        <taxon>Bacteria</taxon>
        <taxon>Bacillati</taxon>
        <taxon>Actinomycetota</taxon>
        <taxon>Actinomycetes</taxon>
        <taxon>Streptosporangiales</taxon>
        <taxon>Nocardiopsidaceae</taxon>
        <taxon>Nocardiopsis</taxon>
    </lineage>
</organism>
<evidence type="ECO:0000313" key="4">
    <source>
        <dbReference type="EMBL" id="MBB6172920.1"/>
    </source>
</evidence>
<comment type="caution">
    <text evidence="4">The sequence shown here is derived from an EMBL/GenBank/DDBJ whole genome shotgun (WGS) entry which is preliminary data.</text>
</comment>
<proteinExistence type="inferred from homology"/>
<evidence type="ECO:0000256" key="2">
    <source>
        <dbReference type="ARBA" id="ARBA00023002"/>
    </source>
</evidence>
<keyword evidence="2" id="KW-0560">Oxidoreductase</keyword>
<dbReference type="InterPro" id="IPR050268">
    <property type="entry name" value="NADH-dep_flavin_reductase"/>
</dbReference>
<keyword evidence="5" id="KW-1185">Reference proteome</keyword>
<reference evidence="4 5" key="1">
    <citation type="submission" date="2020-08" db="EMBL/GenBank/DDBJ databases">
        <title>Sequencing the genomes of 1000 actinobacteria strains.</title>
        <authorList>
            <person name="Klenk H.-P."/>
        </authorList>
    </citation>
    <scope>NUCLEOTIDE SEQUENCE [LARGE SCALE GENOMIC DNA]</scope>
    <source>
        <strain evidence="4 5">DSM 46659</strain>
    </source>
</reference>
<evidence type="ECO:0000256" key="1">
    <source>
        <dbReference type="ARBA" id="ARBA00008898"/>
    </source>
</evidence>
<dbReference type="AlphaFoldDB" id="A0A7W9YJ53"/>
<dbReference type="SMART" id="SM00903">
    <property type="entry name" value="Flavin_Reduct"/>
    <property type="match status" value="1"/>
</dbReference>